<dbReference type="OrthoDB" id="9802364at2"/>
<dbReference type="InterPro" id="IPR006199">
    <property type="entry name" value="LexA_DNA-bd_dom"/>
</dbReference>
<gene>
    <name evidence="2" type="ORF">KR51_00024180</name>
</gene>
<dbReference type="STRING" id="582515.KR51_00024180"/>
<feature type="domain" description="LexA repressor DNA-binding" evidence="1">
    <location>
        <begin position="3"/>
        <end position="66"/>
    </location>
</feature>
<comment type="caution">
    <text evidence="2">The sequence shown here is derived from an EMBL/GenBank/DDBJ whole genome shotgun (WGS) entry which is preliminary data.</text>
</comment>
<dbReference type="Gene3D" id="1.10.10.10">
    <property type="entry name" value="Winged helix-like DNA-binding domain superfamily/Winged helix DNA-binding domain"/>
    <property type="match status" value="1"/>
</dbReference>
<dbReference type="Proteomes" id="UP000016960">
    <property type="component" value="Unassembled WGS sequence"/>
</dbReference>
<dbReference type="SUPFAM" id="SSF46785">
    <property type="entry name" value="Winged helix' DNA-binding domain"/>
    <property type="match status" value="1"/>
</dbReference>
<keyword evidence="3" id="KW-1185">Reference proteome</keyword>
<proteinExistence type="predicted"/>
<name>U5D8V4_9CHRO</name>
<dbReference type="RefSeq" id="WP_022607628.1">
    <property type="nucleotide sequence ID" value="NZ_ASSJ01000057.1"/>
</dbReference>
<evidence type="ECO:0000259" key="1">
    <source>
        <dbReference type="Pfam" id="PF01726"/>
    </source>
</evidence>
<dbReference type="GO" id="GO:0006508">
    <property type="term" value="P:proteolysis"/>
    <property type="evidence" value="ECO:0007669"/>
    <property type="project" value="InterPro"/>
</dbReference>
<sequence>MRKALSPKQQVIYEAIVHFVRHRRYPPTYRKLMRVAGLSSLAPVQSRLKSIERKGWIRRRPGYARAIELVEVALSKTCANCQHWQDMGAEPVHASRSQTA</sequence>
<dbReference type="GO" id="GO:0004252">
    <property type="term" value="F:serine-type endopeptidase activity"/>
    <property type="evidence" value="ECO:0007669"/>
    <property type="project" value="InterPro"/>
</dbReference>
<dbReference type="InterPro" id="IPR036390">
    <property type="entry name" value="WH_DNA-bd_sf"/>
</dbReference>
<dbReference type="Pfam" id="PF01726">
    <property type="entry name" value="LexA_DNA_bind"/>
    <property type="match status" value="1"/>
</dbReference>
<dbReference type="EMBL" id="ASSJ01000057">
    <property type="protein sequence ID" value="ERN41028.1"/>
    <property type="molecule type" value="Genomic_DNA"/>
</dbReference>
<dbReference type="InParanoid" id="U5D8V4"/>
<evidence type="ECO:0000313" key="3">
    <source>
        <dbReference type="Proteomes" id="UP000016960"/>
    </source>
</evidence>
<protein>
    <submittedName>
        <fullName evidence="2">SOS-response transcriptional repressor (RecA-mediated autopeptidase)</fullName>
    </submittedName>
</protein>
<accession>U5D8V4</accession>
<evidence type="ECO:0000313" key="2">
    <source>
        <dbReference type="EMBL" id="ERN41028.1"/>
    </source>
</evidence>
<dbReference type="AlphaFoldDB" id="U5D8V4"/>
<dbReference type="InterPro" id="IPR036388">
    <property type="entry name" value="WH-like_DNA-bd_sf"/>
</dbReference>
<organism evidence="2 3">
    <name type="scientific">Rubidibacter lacunae KORDI 51-2</name>
    <dbReference type="NCBI Taxonomy" id="582515"/>
    <lineage>
        <taxon>Bacteria</taxon>
        <taxon>Bacillati</taxon>
        <taxon>Cyanobacteriota</taxon>
        <taxon>Cyanophyceae</taxon>
        <taxon>Oscillatoriophycideae</taxon>
        <taxon>Chroococcales</taxon>
        <taxon>Aphanothecaceae</taxon>
        <taxon>Rubidibacter</taxon>
    </lineage>
</organism>
<reference evidence="2 3" key="1">
    <citation type="submission" date="2013-05" db="EMBL/GenBank/DDBJ databases">
        <title>Draft genome sequence of Rubidibacter lacunae KORDI 51-2.</title>
        <authorList>
            <person name="Choi D.H."/>
            <person name="Noh J.H."/>
            <person name="Kwon K.-K."/>
            <person name="Lee J.-H."/>
            <person name="Ryu J.-Y."/>
        </authorList>
    </citation>
    <scope>NUCLEOTIDE SEQUENCE [LARGE SCALE GENOMIC DNA]</scope>
    <source>
        <strain evidence="2 3">KORDI 51-2</strain>
    </source>
</reference>
<dbReference type="eggNOG" id="COG1974">
    <property type="taxonomic scope" value="Bacteria"/>
</dbReference>